<dbReference type="Proteomes" id="UP000179807">
    <property type="component" value="Unassembled WGS sequence"/>
</dbReference>
<reference evidence="3" key="1">
    <citation type="submission" date="2016-10" db="EMBL/GenBank/DDBJ databases">
        <authorList>
            <person name="Benchimol M."/>
            <person name="Almeida L.G."/>
            <person name="Vasconcelos A.T."/>
            <person name="Perreira-Neves A."/>
            <person name="Rosa I.A."/>
            <person name="Tasca T."/>
            <person name="Bogo M.R."/>
            <person name="de Souza W."/>
        </authorList>
    </citation>
    <scope>NUCLEOTIDE SEQUENCE [LARGE SCALE GENOMIC DNA]</scope>
    <source>
        <strain evidence="3">K</strain>
    </source>
</reference>
<dbReference type="InterPro" id="IPR002110">
    <property type="entry name" value="Ankyrin_rpt"/>
</dbReference>
<evidence type="ECO:0000313" key="4">
    <source>
        <dbReference type="Proteomes" id="UP000179807"/>
    </source>
</evidence>
<sequence length="437" mass="51163">MCFEEADYELASAYAEVQEAVMSISNDNIHEIVKTLINSQFKNDTKFINDLILTAAHYRPLKLHELALMTGQLFEHINGLKSMLLIFPLRVLESRWHIAFILECNIAGVISDEDALFSLHKYHQTYPAMGTRYLIFQYFSRIVKTHEPEYYQEFFDFLKEIMHPLDFDKSPNFLNESPEYEDQVRNWYPKNSIERIIRDDDLNSFKEIVAQNPEFDVNSRSHNKSVFCYSQMLRFNVSYLELAAFFGSFNIFSFLVQTGANRFNLHLVSRFAIAGGNFDIVEMCDIDDDINKSIEAASEYFRFSIFQWIFDTKLDNIEDVEATKASFLHFCAKANNIQMLLFLLDQGCDINKPDETHWTPLHYAANERCIEAIKVILKCKNLNLEPGTPYFIFILISYQFYFLLFLFKFHISILNRATSQYDFAEAQNLLGFLRGDQ</sequence>
<keyword evidence="2" id="KW-1133">Transmembrane helix</keyword>
<gene>
    <name evidence="3" type="ORF">TRFO_06447</name>
</gene>
<evidence type="ECO:0000313" key="3">
    <source>
        <dbReference type="EMBL" id="OHT04135.1"/>
    </source>
</evidence>
<comment type="caution">
    <text evidence="3">The sequence shown here is derived from an EMBL/GenBank/DDBJ whole genome shotgun (WGS) entry which is preliminary data.</text>
</comment>
<dbReference type="PANTHER" id="PTHR24159">
    <property type="match status" value="1"/>
</dbReference>
<proteinExistence type="predicted"/>
<evidence type="ECO:0000256" key="1">
    <source>
        <dbReference type="PROSITE-ProRule" id="PRU00023"/>
    </source>
</evidence>
<dbReference type="VEuPathDB" id="TrichDB:TRFO_06447"/>
<evidence type="ECO:0000256" key="2">
    <source>
        <dbReference type="SAM" id="Phobius"/>
    </source>
</evidence>
<dbReference type="AlphaFoldDB" id="A0A1J4JYA2"/>
<dbReference type="PROSITE" id="PS50088">
    <property type="entry name" value="ANK_REPEAT"/>
    <property type="match status" value="1"/>
</dbReference>
<dbReference type="InterPro" id="IPR036770">
    <property type="entry name" value="Ankyrin_rpt-contain_sf"/>
</dbReference>
<dbReference type="RefSeq" id="XP_068357271.1">
    <property type="nucleotide sequence ID" value="XM_068493105.1"/>
</dbReference>
<organism evidence="3 4">
    <name type="scientific">Tritrichomonas foetus</name>
    <dbReference type="NCBI Taxonomy" id="1144522"/>
    <lineage>
        <taxon>Eukaryota</taxon>
        <taxon>Metamonada</taxon>
        <taxon>Parabasalia</taxon>
        <taxon>Tritrichomonadida</taxon>
        <taxon>Tritrichomonadidae</taxon>
        <taxon>Tritrichomonas</taxon>
    </lineage>
</organism>
<name>A0A1J4JYA2_9EUKA</name>
<dbReference type="SMART" id="SM00248">
    <property type="entry name" value="ANK"/>
    <property type="match status" value="3"/>
</dbReference>
<dbReference type="PANTHER" id="PTHR24159:SF5">
    <property type="entry name" value="ANK_REP_REGION DOMAIN-CONTAINING PROTEIN"/>
    <property type="match status" value="1"/>
</dbReference>
<dbReference type="Pfam" id="PF12796">
    <property type="entry name" value="Ank_2"/>
    <property type="match status" value="1"/>
</dbReference>
<accession>A0A1J4JYA2</accession>
<keyword evidence="1" id="KW-0040">ANK repeat</keyword>
<dbReference type="EMBL" id="MLAK01000804">
    <property type="protein sequence ID" value="OHT04135.1"/>
    <property type="molecule type" value="Genomic_DNA"/>
</dbReference>
<keyword evidence="2" id="KW-0812">Transmembrane</keyword>
<feature type="repeat" description="ANK" evidence="1">
    <location>
        <begin position="323"/>
        <end position="355"/>
    </location>
</feature>
<feature type="transmembrane region" description="Helical" evidence="2">
    <location>
        <begin position="388"/>
        <end position="407"/>
    </location>
</feature>
<dbReference type="OrthoDB" id="7464126at2759"/>
<keyword evidence="2" id="KW-0472">Membrane</keyword>
<dbReference type="GeneID" id="94827809"/>
<dbReference type="Gene3D" id="1.25.40.20">
    <property type="entry name" value="Ankyrin repeat-containing domain"/>
    <property type="match status" value="1"/>
</dbReference>
<protein>
    <submittedName>
        <fullName evidence="3">Uncharacterized protein</fullName>
    </submittedName>
</protein>
<keyword evidence="4" id="KW-1185">Reference proteome</keyword>
<dbReference type="SUPFAM" id="SSF48403">
    <property type="entry name" value="Ankyrin repeat"/>
    <property type="match status" value="1"/>
</dbReference>